<dbReference type="STRING" id="1006576.DTL3_0767"/>
<dbReference type="InterPro" id="IPR011701">
    <property type="entry name" value="MFS"/>
</dbReference>
<dbReference type="GO" id="GO:0016020">
    <property type="term" value="C:membrane"/>
    <property type="evidence" value="ECO:0007669"/>
    <property type="project" value="TreeGrafter"/>
</dbReference>
<dbReference type="Gene3D" id="1.20.1250.20">
    <property type="entry name" value="MFS general substrate transporter like domains"/>
    <property type="match status" value="1"/>
</dbReference>
<dbReference type="SUPFAM" id="SSF103473">
    <property type="entry name" value="MFS general substrate transporter"/>
    <property type="match status" value="1"/>
</dbReference>
<dbReference type="HOGENOM" id="CLU_061779_0_0_0"/>
<dbReference type="InterPro" id="IPR036259">
    <property type="entry name" value="MFS_trans_sf"/>
</dbReference>
<dbReference type="InterPro" id="IPR051788">
    <property type="entry name" value="MFS_Transporter"/>
</dbReference>
<dbReference type="PROSITE" id="PS50850">
    <property type="entry name" value="MFS"/>
    <property type="match status" value="1"/>
</dbReference>
<evidence type="ECO:0000259" key="8">
    <source>
        <dbReference type="PROSITE" id="PS50850"/>
    </source>
</evidence>
<dbReference type="RefSeq" id="WP_045087600.1">
    <property type="nucleotide sequence ID" value="NZ_LN824141.1"/>
</dbReference>
<evidence type="ECO:0000256" key="7">
    <source>
        <dbReference type="SAM" id="Phobius"/>
    </source>
</evidence>
<keyword evidence="3" id="KW-0813">Transport</keyword>
<dbReference type="OrthoDB" id="49030at2"/>
<dbReference type="GO" id="GO:0022857">
    <property type="term" value="F:transmembrane transporter activity"/>
    <property type="evidence" value="ECO:0007669"/>
    <property type="project" value="InterPro"/>
</dbReference>
<feature type="transmembrane region" description="Helical" evidence="7">
    <location>
        <begin position="158"/>
        <end position="180"/>
    </location>
</feature>
<dbReference type="Pfam" id="PF07690">
    <property type="entry name" value="MFS_1"/>
    <property type="match status" value="1"/>
</dbReference>
<evidence type="ECO:0000256" key="3">
    <source>
        <dbReference type="ARBA" id="ARBA00022448"/>
    </source>
</evidence>
<keyword evidence="6 7" id="KW-0472">Membrane</keyword>
<keyword evidence="5 7" id="KW-1133">Transmembrane helix</keyword>
<dbReference type="GO" id="GO:0012505">
    <property type="term" value="C:endomembrane system"/>
    <property type="evidence" value="ECO:0007669"/>
    <property type="project" value="UniProtKB-SubCell"/>
</dbReference>
<evidence type="ECO:0000313" key="9">
    <source>
        <dbReference type="EMBL" id="CEP78077.1"/>
    </source>
</evidence>
<evidence type="ECO:0000256" key="5">
    <source>
        <dbReference type="ARBA" id="ARBA00022989"/>
    </source>
</evidence>
<feature type="transmembrane region" description="Helical" evidence="7">
    <location>
        <begin position="96"/>
        <end position="118"/>
    </location>
</feature>
<comment type="similarity">
    <text evidence="2">Belongs to the major facilitator superfamily.</text>
</comment>
<reference evidence="10" key="1">
    <citation type="submission" date="2014-11" db="EMBL/GenBank/DDBJ databases">
        <authorList>
            <person name="Wibberg D."/>
        </authorList>
    </citation>
    <scope>NUCLEOTIDE SEQUENCE [LARGE SCALE GENOMIC DNA]</scope>
    <source>
        <strain evidence="10">L3</strain>
    </source>
</reference>
<comment type="subcellular location">
    <subcellularLocation>
        <location evidence="1">Endomembrane system</location>
        <topology evidence="1">Multi-pass membrane protein</topology>
    </subcellularLocation>
</comment>
<dbReference type="EMBL" id="LN824141">
    <property type="protein sequence ID" value="CEP78077.1"/>
    <property type="molecule type" value="Genomic_DNA"/>
</dbReference>
<feature type="transmembrane region" description="Helical" evidence="7">
    <location>
        <begin position="130"/>
        <end position="152"/>
    </location>
</feature>
<keyword evidence="10" id="KW-1185">Reference proteome</keyword>
<feature type="transmembrane region" description="Helical" evidence="7">
    <location>
        <begin position="9"/>
        <end position="29"/>
    </location>
</feature>
<evidence type="ECO:0000256" key="6">
    <source>
        <dbReference type="ARBA" id="ARBA00023136"/>
    </source>
</evidence>
<dbReference type="InterPro" id="IPR020846">
    <property type="entry name" value="MFS_dom"/>
</dbReference>
<dbReference type="Proteomes" id="UP000032809">
    <property type="component" value="Chromosome I"/>
</dbReference>
<feature type="transmembrane region" description="Helical" evidence="7">
    <location>
        <begin position="263"/>
        <end position="283"/>
    </location>
</feature>
<accession>A0A0C7NQ98</accession>
<dbReference type="AlphaFoldDB" id="A0A0C7NQ98"/>
<proteinExistence type="inferred from homology"/>
<keyword evidence="4 7" id="KW-0812">Transmembrane</keyword>
<gene>
    <name evidence="9" type="ORF">DTL3_0767</name>
</gene>
<evidence type="ECO:0000256" key="1">
    <source>
        <dbReference type="ARBA" id="ARBA00004127"/>
    </source>
</evidence>
<feature type="transmembrane region" description="Helical" evidence="7">
    <location>
        <begin position="237"/>
        <end position="256"/>
    </location>
</feature>
<feature type="transmembrane region" description="Helical" evidence="7">
    <location>
        <begin position="289"/>
        <end position="306"/>
    </location>
</feature>
<feature type="transmembrane region" description="Helical" evidence="7">
    <location>
        <begin position="67"/>
        <end position="90"/>
    </location>
</feature>
<organism evidence="9 10">
    <name type="scientific">Defluviitoga tunisiensis</name>
    <dbReference type="NCBI Taxonomy" id="1006576"/>
    <lineage>
        <taxon>Bacteria</taxon>
        <taxon>Thermotogati</taxon>
        <taxon>Thermotogota</taxon>
        <taxon>Thermotogae</taxon>
        <taxon>Petrotogales</taxon>
        <taxon>Petrotogaceae</taxon>
        <taxon>Defluviitoga</taxon>
    </lineage>
</organism>
<name>A0A0C7NQ98_DEFTU</name>
<dbReference type="PANTHER" id="PTHR23514:SF3">
    <property type="entry name" value="BYPASS OF STOP CODON PROTEIN 6"/>
    <property type="match status" value="1"/>
</dbReference>
<sequence length="377" mass="42623">MNQKNSRNFIYFTMVIFSMVMNTLAPLMTSIQERFSISVAVSSILPFISTLGTMISNFVGGFFIAQIGYNFFIIGAIIIQIVGLILFAFAVNFPMIVIAVFLLGFATGGVFLTLTSSYSHLDGKYQNFGIYNAFFGFGGIFAPLLVSLFLRLNLDFRFIYFFHLVLAIVILIWVLSLKPIPNIRYETIKFKEALNIISNKFVYLSLLIFLLYSGTEIGIITWSGNLFYNVFNYSKEFSSIVLSLFWIVFTFGRLLTEFLNKKFTELGTIIYFSSSVIISIALLLIFKHYIFFLFVGFSLSAIFPTIQKYTNQHLPKKWLGMYNGLAFGSTGVGAMIISTSMGVVGERNFVISYLIPFITFALIILAAQKLRIEKAPE</sequence>
<feature type="transmembrane region" description="Helical" evidence="7">
    <location>
        <begin position="349"/>
        <end position="367"/>
    </location>
</feature>
<feature type="transmembrane region" description="Helical" evidence="7">
    <location>
        <begin position="35"/>
        <end position="55"/>
    </location>
</feature>
<evidence type="ECO:0000256" key="2">
    <source>
        <dbReference type="ARBA" id="ARBA00008335"/>
    </source>
</evidence>
<feature type="transmembrane region" description="Helical" evidence="7">
    <location>
        <begin position="201"/>
        <end position="222"/>
    </location>
</feature>
<dbReference type="PANTHER" id="PTHR23514">
    <property type="entry name" value="BYPASS OF STOP CODON PROTEIN 6"/>
    <property type="match status" value="1"/>
</dbReference>
<evidence type="ECO:0000256" key="4">
    <source>
        <dbReference type="ARBA" id="ARBA00022692"/>
    </source>
</evidence>
<protein>
    <submittedName>
        <fullName evidence="9">Major facilitator transporter</fullName>
    </submittedName>
</protein>
<dbReference type="KEGG" id="dtn:DTL3_0767"/>
<feature type="domain" description="Major facilitator superfamily (MFS) profile" evidence="8">
    <location>
        <begin position="6"/>
        <end position="377"/>
    </location>
</feature>
<evidence type="ECO:0000313" key="10">
    <source>
        <dbReference type="Proteomes" id="UP000032809"/>
    </source>
</evidence>
<feature type="transmembrane region" description="Helical" evidence="7">
    <location>
        <begin position="318"/>
        <end position="337"/>
    </location>
</feature>